<evidence type="ECO:0000259" key="9">
    <source>
        <dbReference type="Pfam" id="PF15711"/>
    </source>
</evidence>
<dbReference type="Ensembl" id="ENSLBET00000027298.1">
    <property type="protein sequence ID" value="ENSLBEP00000026006.1"/>
    <property type="gene ID" value="ENSLBEG00000019817.1"/>
</dbReference>
<feature type="transmembrane region" description="Helical" evidence="8">
    <location>
        <begin position="21"/>
        <end position="49"/>
    </location>
</feature>
<evidence type="ECO:0000256" key="6">
    <source>
        <dbReference type="ARBA" id="ARBA00023157"/>
    </source>
</evidence>
<evidence type="ECO:0000256" key="2">
    <source>
        <dbReference type="ARBA" id="ARBA00010905"/>
    </source>
</evidence>
<feature type="domain" description="ILEI/PANDER" evidence="9">
    <location>
        <begin position="129"/>
        <end position="215"/>
    </location>
</feature>
<dbReference type="GeneTree" id="ENSGT00950000183004"/>
<dbReference type="STRING" id="56723.ENSLBEP00000026006"/>
<keyword evidence="3" id="KW-0964">Secreted</keyword>
<keyword evidence="8" id="KW-0472">Membrane</keyword>
<proteinExistence type="inferred from homology"/>
<keyword evidence="4" id="KW-0732">Signal</keyword>
<name>A0A3Q3FZ41_9LABR</name>
<reference evidence="10" key="2">
    <citation type="submission" date="2025-09" db="UniProtKB">
        <authorList>
            <consortium name="Ensembl"/>
        </authorList>
    </citation>
    <scope>IDENTIFICATION</scope>
</reference>
<dbReference type="InParanoid" id="A0A3Q3FZ41"/>
<comment type="subcellular location">
    <subcellularLocation>
        <location evidence="1">Secreted</location>
    </subcellularLocation>
</comment>
<evidence type="ECO:0000256" key="8">
    <source>
        <dbReference type="SAM" id="Phobius"/>
    </source>
</evidence>
<organism evidence="10 11">
    <name type="scientific">Labrus bergylta</name>
    <name type="common">ballan wrasse</name>
    <dbReference type="NCBI Taxonomy" id="56723"/>
    <lineage>
        <taxon>Eukaryota</taxon>
        <taxon>Metazoa</taxon>
        <taxon>Chordata</taxon>
        <taxon>Craniata</taxon>
        <taxon>Vertebrata</taxon>
        <taxon>Euteleostomi</taxon>
        <taxon>Actinopterygii</taxon>
        <taxon>Neopterygii</taxon>
        <taxon>Teleostei</taxon>
        <taxon>Neoteleostei</taxon>
        <taxon>Acanthomorphata</taxon>
        <taxon>Eupercaria</taxon>
        <taxon>Labriformes</taxon>
        <taxon>Labridae</taxon>
        <taxon>Labrus</taxon>
    </lineage>
</organism>
<dbReference type="PROSITE" id="PS52031">
    <property type="entry name" value="GG_LECTIN"/>
    <property type="match status" value="1"/>
</dbReference>
<keyword evidence="8" id="KW-1133">Transmembrane helix</keyword>
<evidence type="ECO:0000313" key="10">
    <source>
        <dbReference type="Ensembl" id="ENSLBEP00000026006.1"/>
    </source>
</evidence>
<comment type="similarity">
    <text evidence="2">Belongs to the FAM3 family.</text>
</comment>
<dbReference type="Pfam" id="PF15711">
    <property type="entry name" value="ILEI"/>
    <property type="match status" value="1"/>
</dbReference>
<dbReference type="GO" id="GO:0030246">
    <property type="term" value="F:carbohydrate binding"/>
    <property type="evidence" value="ECO:0007669"/>
    <property type="project" value="UniProtKB-UniRule"/>
</dbReference>
<evidence type="ECO:0000313" key="11">
    <source>
        <dbReference type="Proteomes" id="UP000261660"/>
    </source>
</evidence>
<dbReference type="PANTHER" id="PTHR14592">
    <property type="entry name" value="UNCHARACTERIZED FAM3"/>
    <property type="match status" value="1"/>
</dbReference>
<keyword evidence="8" id="KW-0812">Transmembrane</keyword>
<evidence type="ECO:0000256" key="5">
    <source>
        <dbReference type="ARBA" id="ARBA00022734"/>
    </source>
</evidence>
<protein>
    <submittedName>
        <fullName evidence="10">FAM3 metabolism regulating signaling molecule D</fullName>
    </submittedName>
</protein>
<dbReference type="InterPro" id="IPR039220">
    <property type="entry name" value="FAM3"/>
</dbReference>
<accession>A0A3Q3FZ41</accession>
<keyword evidence="5 7" id="KW-0430">Lectin</keyword>
<dbReference type="GO" id="GO:0005576">
    <property type="term" value="C:extracellular region"/>
    <property type="evidence" value="ECO:0007669"/>
    <property type="project" value="UniProtKB-SubCell"/>
</dbReference>
<evidence type="ECO:0000256" key="3">
    <source>
        <dbReference type="ARBA" id="ARBA00022525"/>
    </source>
</evidence>
<reference evidence="10" key="1">
    <citation type="submission" date="2025-08" db="UniProtKB">
        <authorList>
            <consortium name="Ensembl"/>
        </authorList>
    </citation>
    <scope>IDENTIFICATION</scope>
</reference>
<keyword evidence="6" id="KW-1015">Disulfide bond</keyword>
<dbReference type="InterPro" id="IPR039477">
    <property type="entry name" value="ILEI/PANDER_dom"/>
</dbReference>
<dbReference type="Proteomes" id="UP000261660">
    <property type="component" value="Unplaced"/>
</dbReference>
<dbReference type="AlphaFoldDB" id="A0A3Q3FZ41"/>
<sequence>MRYQGKILLHQKKKQVFGWDLQIFMCLYFTVCAVFQLVAVVAAVLLFVWGVSITFDLQSDALLSLGFYDSNPNKAESIEAAKKCSLSQVCPPESFPFHIWSGAAKVVGPKICFNGKIIMSNVLNNVGPGINIVEINGERGAVEKFYFLNMESGDKDQILSYLREIKPGSIILAASYVDVTQRMTDEMREIFEGMGSSMIKTLNSHDSWVFAGKVGMKEKSLFEKLVVSDPKTNIYGEWPRVAELGGCFPAIDEDNINAPETKGKI</sequence>
<keyword evidence="11" id="KW-1185">Reference proteome</keyword>
<evidence type="ECO:0000256" key="7">
    <source>
        <dbReference type="PROSITE-ProRule" id="PRU01375"/>
    </source>
</evidence>
<evidence type="ECO:0000256" key="4">
    <source>
        <dbReference type="ARBA" id="ARBA00022729"/>
    </source>
</evidence>
<evidence type="ECO:0000256" key="1">
    <source>
        <dbReference type="ARBA" id="ARBA00004613"/>
    </source>
</evidence>